<accession>A0A1G2CEE4</accession>
<evidence type="ECO:0000313" key="2">
    <source>
        <dbReference type="EMBL" id="OGY99020.1"/>
    </source>
</evidence>
<comment type="caution">
    <text evidence="2">The sequence shown here is derived from an EMBL/GenBank/DDBJ whole genome shotgun (WGS) entry which is preliminary data.</text>
</comment>
<protein>
    <submittedName>
        <fullName evidence="2">Uncharacterized protein</fullName>
    </submittedName>
</protein>
<evidence type="ECO:0000256" key="1">
    <source>
        <dbReference type="SAM" id="MobiDB-lite"/>
    </source>
</evidence>
<dbReference type="EMBL" id="MHKZ01000047">
    <property type="protein sequence ID" value="OGY99020.1"/>
    <property type="molecule type" value="Genomic_DNA"/>
</dbReference>
<feature type="region of interest" description="Disordered" evidence="1">
    <location>
        <begin position="98"/>
        <end position="122"/>
    </location>
</feature>
<reference evidence="2 3" key="1">
    <citation type="journal article" date="2016" name="Nat. Commun.">
        <title>Thousands of microbial genomes shed light on interconnected biogeochemical processes in an aquifer system.</title>
        <authorList>
            <person name="Anantharaman K."/>
            <person name="Brown C.T."/>
            <person name="Hug L.A."/>
            <person name="Sharon I."/>
            <person name="Castelle C.J."/>
            <person name="Probst A.J."/>
            <person name="Thomas B.C."/>
            <person name="Singh A."/>
            <person name="Wilkins M.J."/>
            <person name="Karaoz U."/>
            <person name="Brodie E.L."/>
            <person name="Williams K.H."/>
            <person name="Hubbard S.S."/>
            <person name="Banfield J.F."/>
        </authorList>
    </citation>
    <scope>NUCLEOTIDE SEQUENCE [LARGE SCALE GENOMIC DNA]</scope>
</reference>
<dbReference type="InterPro" id="IPR038116">
    <property type="entry name" value="TrpR-like_sf"/>
</dbReference>
<dbReference type="AlphaFoldDB" id="A0A1G2CEE4"/>
<proteinExistence type="predicted"/>
<sequence length="145" mass="16809">MSQKRPYKESKKSGGKKLTMLQPIADYSSRKEWEENSLQKILESKELLSILLTSYERHNLVIRAAVLQGLAVGKGHRQLSRELFVSLQTINSVKKASAENNYRSYSERSKKERKKRKYSTSSFGTITKRRGRPVRTKYGIVHMPY</sequence>
<organism evidence="2 3">
    <name type="scientific">Candidatus Liptonbacteria bacterium RIFCSPLOWO2_01_FULL_45_15</name>
    <dbReference type="NCBI Taxonomy" id="1798649"/>
    <lineage>
        <taxon>Bacteria</taxon>
        <taxon>Candidatus Liptoniibacteriota</taxon>
    </lineage>
</organism>
<dbReference type="Gene3D" id="1.10.1270.10">
    <property type="entry name" value="TrpR-like"/>
    <property type="match status" value="1"/>
</dbReference>
<dbReference type="Proteomes" id="UP000176287">
    <property type="component" value="Unassembled WGS sequence"/>
</dbReference>
<name>A0A1G2CEE4_9BACT</name>
<gene>
    <name evidence="2" type="ORF">A3B13_03400</name>
</gene>
<evidence type="ECO:0000313" key="3">
    <source>
        <dbReference type="Proteomes" id="UP000176287"/>
    </source>
</evidence>